<keyword evidence="1" id="KW-1133">Transmembrane helix</keyword>
<keyword evidence="1" id="KW-0812">Transmembrane</keyword>
<dbReference type="Proteomes" id="UP000694722">
    <property type="component" value="Unplaced"/>
</dbReference>
<sequence length="104" mass="12328">MSHERNSPIFNFLRNLHTVLHIGCTNLHFHQQCRKVHFSLHPLQHLLFVDILMMVILIRVRGYLTTALIFISLVIRDVEHLFMCLLDNCMSSLEKYLLRSLPIF</sequence>
<evidence type="ECO:0000256" key="1">
    <source>
        <dbReference type="SAM" id="Phobius"/>
    </source>
</evidence>
<proteinExistence type="predicted"/>
<dbReference type="Ensembl" id="ENSSSCT00030101240.1">
    <property type="protein sequence ID" value="ENSSSCP00030046706.1"/>
    <property type="gene ID" value="ENSSSCG00030072294.1"/>
</dbReference>
<dbReference type="AlphaFoldDB" id="A0A8D1DIV4"/>
<organism evidence="2 3">
    <name type="scientific">Sus scrofa</name>
    <name type="common">Pig</name>
    <dbReference type="NCBI Taxonomy" id="9823"/>
    <lineage>
        <taxon>Eukaryota</taxon>
        <taxon>Metazoa</taxon>
        <taxon>Chordata</taxon>
        <taxon>Craniata</taxon>
        <taxon>Vertebrata</taxon>
        <taxon>Euteleostomi</taxon>
        <taxon>Mammalia</taxon>
        <taxon>Eutheria</taxon>
        <taxon>Laurasiatheria</taxon>
        <taxon>Artiodactyla</taxon>
        <taxon>Suina</taxon>
        <taxon>Suidae</taxon>
        <taxon>Sus</taxon>
    </lineage>
</organism>
<name>A0A8D1DIV4_PIG</name>
<dbReference type="Proteomes" id="UP000694570">
    <property type="component" value="Unplaced"/>
</dbReference>
<accession>A0A8D1DIV4</accession>
<keyword evidence="1" id="KW-0472">Membrane</keyword>
<dbReference type="Ensembl" id="ENSSSCT00040019076.1">
    <property type="protein sequence ID" value="ENSSSCP00040007846.1"/>
    <property type="gene ID" value="ENSSSCG00040014289.1"/>
</dbReference>
<protein>
    <submittedName>
        <fullName evidence="2">Uncharacterized protein</fullName>
    </submittedName>
</protein>
<evidence type="ECO:0000313" key="3">
    <source>
        <dbReference type="Proteomes" id="UP000694722"/>
    </source>
</evidence>
<reference evidence="2" key="1">
    <citation type="submission" date="2025-05" db="UniProtKB">
        <authorList>
            <consortium name="Ensembl"/>
        </authorList>
    </citation>
    <scope>IDENTIFICATION</scope>
</reference>
<feature type="transmembrane region" description="Helical" evidence="1">
    <location>
        <begin position="51"/>
        <end position="75"/>
    </location>
</feature>
<evidence type="ECO:0000313" key="2">
    <source>
        <dbReference type="Ensembl" id="ENSSSCP00040007846.1"/>
    </source>
</evidence>